<accession>Q3AR51</accession>
<gene>
    <name evidence="1" type="ordered locus">Cag_1263</name>
</gene>
<dbReference type="OrthoDB" id="9553883at2"/>
<dbReference type="KEGG" id="cch:Cag_1263"/>
<dbReference type="AlphaFoldDB" id="Q3AR51"/>
<organism evidence="1">
    <name type="scientific">Chlorobium chlorochromatii (strain CaD3)</name>
    <dbReference type="NCBI Taxonomy" id="340177"/>
    <lineage>
        <taxon>Bacteria</taxon>
        <taxon>Pseudomonadati</taxon>
        <taxon>Chlorobiota</taxon>
        <taxon>Chlorobiia</taxon>
        <taxon>Chlorobiales</taxon>
        <taxon>Chlorobiaceae</taxon>
        <taxon>Chlorobium/Pelodictyon group</taxon>
        <taxon>Chlorobium</taxon>
    </lineage>
</organism>
<name>Q3AR51_CHLCH</name>
<dbReference type="STRING" id="340177.Cag_1263"/>
<dbReference type="HOGENOM" id="CLU_1106331_0_0_10"/>
<dbReference type="EMBL" id="CP000108">
    <property type="protein sequence ID" value="ABB28524.1"/>
    <property type="molecule type" value="Genomic_DNA"/>
</dbReference>
<protein>
    <submittedName>
        <fullName evidence="1">Uncharacterized protein</fullName>
    </submittedName>
</protein>
<sequence>MSKQDLKLMPRFLKGLPNIWTILGWILIISSFLKQPVVAGILIALAGHLLTQAKHRDDLKEKQSLFYLDAWVKAYEEAQSLLKDGNNDRVEWIAAARALLHAEQLEKKITEDAHLELLDLYKLKYRHFFYSIIDNKPESFFHDENDRDKALSEPSVYAIWKAAQWSEEYNDHSKDPLKRKFADDEVEKTKFASIGLYRFLKKKRTR</sequence>
<evidence type="ECO:0000313" key="1">
    <source>
        <dbReference type="EMBL" id="ABB28524.1"/>
    </source>
</evidence>
<reference evidence="1" key="1">
    <citation type="submission" date="2005-08" db="EMBL/GenBank/DDBJ databases">
        <title>Complete sequence of Chlorobium chlorochromatii CaD3.</title>
        <authorList>
            <person name="Copeland A."/>
            <person name="Lucas S."/>
            <person name="Lapidus A."/>
            <person name="Barry K."/>
            <person name="Detter J.C."/>
            <person name="Glavina T."/>
            <person name="Hammon N."/>
            <person name="Israni S."/>
            <person name="Pitluck S."/>
            <person name="Bryant D."/>
            <person name="Schmutz J."/>
            <person name="Larimer F."/>
            <person name="Land M."/>
            <person name="Kyrpides N."/>
            <person name="Ivanova N."/>
            <person name="Richardson P."/>
        </authorList>
    </citation>
    <scope>NUCLEOTIDE SEQUENCE [LARGE SCALE GENOMIC DNA]</scope>
    <source>
        <strain evidence="1">CaD3</strain>
    </source>
</reference>
<proteinExistence type="predicted"/>